<feature type="transmembrane region" description="Helical" evidence="1">
    <location>
        <begin position="12"/>
        <end position="31"/>
    </location>
</feature>
<evidence type="ECO:0008006" key="4">
    <source>
        <dbReference type="Google" id="ProtNLM"/>
    </source>
</evidence>
<evidence type="ECO:0000313" key="3">
    <source>
        <dbReference type="Proteomes" id="UP000591948"/>
    </source>
</evidence>
<comment type="caution">
    <text evidence="2">The sequence shown here is derived from an EMBL/GenBank/DDBJ whole genome shotgun (WGS) entry which is preliminary data.</text>
</comment>
<evidence type="ECO:0000256" key="1">
    <source>
        <dbReference type="SAM" id="Phobius"/>
    </source>
</evidence>
<keyword evidence="3" id="KW-1185">Reference proteome</keyword>
<dbReference type="Proteomes" id="UP000591948">
    <property type="component" value="Unassembled WGS sequence"/>
</dbReference>
<keyword evidence="1" id="KW-0472">Membrane</keyword>
<protein>
    <recommendedName>
        <fullName evidence="4">Multiple sugar transport system permease protein</fullName>
    </recommendedName>
</protein>
<keyword evidence="1" id="KW-1133">Transmembrane helix</keyword>
<gene>
    <name evidence="2" type="ORF">HKBW3S33_01439</name>
</gene>
<accession>A0A6V8P5W0</accession>
<sequence>MKLLRSLAIPKFVIVIAFLYALYYPFLYLVLYLSTPAGYTLVGGRSMDDGILLYFMRSFQNEREERF</sequence>
<proteinExistence type="predicted"/>
<name>A0A6V8P5W0_9ACTN</name>
<dbReference type="EMBL" id="BLRY01000099">
    <property type="protein sequence ID" value="GFP28022.1"/>
    <property type="molecule type" value="Genomic_DNA"/>
</dbReference>
<keyword evidence="1" id="KW-0812">Transmembrane</keyword>
<organism evidence="2 3">
    <name type="scientific">Candidatus Hakubella thermalkaliphila</name>
    <dbReference type="NCBI Taxonomy" id="2754717"/>
    <lineage>
        <taxon>Bacteria</taxon>
        <taxon>Bacillati</taxon>
        <taxon>Actinomycetota</taxon>
        <taxon>Actinomycetota incertae sedis</taxon>
        <taxon>Candidatus Hakubellales</taxon>
        <taxon>Candidatus Hakubellaceae</taxon>
        <taxon>Candidatus Hakubella</taxon>
    </lineage>
</organism>
<dbReference type="AlphaFoldDB" id="A0A6V8P5W0"/>
<evidence type="ECO:0000313" key="2">
    <source>
        <dbReference type="EMBL" id="GFP28022.1"/>
    </source>
</evidence>
<reference evidence="2 3" key="1">
    <citation type="journal article" date="2020" name="Front. Microbiol.">
        <title>Single-cell genomics of novel Actinobacteria with the Wood-Ljungdahl pathway discovered in a serpentinizing system.</title>
        <authorList>
            <person name="Merino N."/>
            <person name="Kawai M."/>
            <person name="Boyd E.S."/>
            <person name="Colman D.R."/>
            <person name="McGlynn S.E."/>
            <person name="Nealson K.H."/>
            <person name="Kurokawa K."/>
            <person name="Hongoh Y."/>
        </authorList>
    </citation>
    <scope>NUCLEOTIDE SEQUENCE [LARGE SCALE GENOMIC DNA]</scope>
    <source>
        <strain evidence="2 3">S33</strain>
    </source>
</reference>